<dbReference type="KEGG" id="drm:Dred_0989"/>
<dbReference type="Proteomes" id="UP000001556">
    <property type="component" value="Chromosome"/>
</dbReference>
<reference evidence="1 2" key="1">
    <citation type="submission" date="2007-03" db="EMBL/GenBank/DDBJ databases">
        <title>Complete sequence of Desulfotomaculum reducens MI-1.</title>
        <authorList>
            <consortium name="US DOE Joint Genome Institute"/>
            <person name="Copeland A."/>
            <person name="Lucas S."/>
            <person name="Lapidus A."/>
            <person name="Barry K."/>
            <person name="Detter J.C."/>
            <person name="Glavina del Rio T."/>
            <person name="Hammon N."/>
            <person name="Israni S."/>
            <person name="Dalin E."/>
            <person name="Tice H."/>
            <person name="Pitluck S."/>
            <person name="Sims D."/>
            <person name="Brettin T."/>
            <person name="Bruce D."/>
            <person name="Han C."/>
            <person name="Tapia R."/>
            <person name="Schmutz J."/>
            <person name="Larimer F."/>
            <person name="Land M."/>
            <person name="Hauser L."/>
            <person name="Kyrpides N."/>
            <person name="Kim E."/>
            <person name="Tebo B.M."/>
            <person name="Richardson P."/>
        </authorList>
    </citation>
    <scope>NUCLEOTIDE SEQUENCE [LARGE SCALE GENOMIC DNA]</scope>
    <source>
        <strain evidence="1 2">MI-1</strain>
    </source>
</reference>
<dbReference type="AlphaFoldDB" id="A4J371"/>
<keyword evidence="2" id="KW-1185">Reference proteome</keyword>
<proteinExistence type="predicted"/>
<name>A4J371_DESRM</name>
<gene>
    <name evidence="1" type="ordered locus">Dred_0989</name>
</gene>
<evidence type="ECO:0000313" key="1">
    <source>
        <dbReference type="EMBL" id="ABO49524.1"/>
    </source>
</evidence>
<dbReference type="HOGENOM" id="CLU_2117092_0_0_9"/>
<evidence type="ECO:0000313" key="2">
    <source>
        <dbReference type="Proteomes" id="UP000001556"/>
    </source>
</evidence>
<protein>
    <submittedName>
        <fullName evidence="1">Uncharacterized protein</fullName>
    </submittedName>
</protein>
<organism evidence="1 2">
    <name type="scientific">Desulforamulus reducens (strain ATCC BAA-1160 / DSM 100696 / MI-1)</name>
    <name type="common">Desulfotomaculum reducens</name>
    <dbReference type="NCBI Taxonomy" id="349161"/>
    <lineage>
        <taxon>Bacteria</taxon>
        <taxon>Bacillati</taxon>
        <taxon>Bacillota</taxon>
        <taxon>Clostridia</taxon>
        <taxon>Eubacteriales</taxon>
        <taxon>Peptococcaceae</taxon>
        <taxon>Desulforamulus</taxon>
    </lineage>
</organism>
<sequence>MLYQLMKKEGGWLVLASQVRYHPELVNFCQVGWTTDLHKWGLIVSLWINPSEWDFNENIPKTDTAIAYLYKHKDGSVYVAKSYEEQVKIHKKYGIPIVDPGEQFHEGDQQLALF</sequence>
<dbReference type="EMBL" id="CP000612">
    <property type="protein sequence ID" value="ABO49524.1"/>
    <property type="molecule type" value="Genomic_DNA"/>
</dbReference>
<accession>A4J371</accession>
<dbReference type="STRING" id="349161.Dred_0989"/>